<keyword evidence="2" id="KW-0732">Signal</keyword>
<organism evidence="3 4">
    <name type="scientific">Candidatus Phocaeicola excrementipullorum</name>
    <dbReference type="NCBI Taxonomy" id="2838731"/>
    <lineage>
        <taxon>Bacteria</taxon>
        <taxon>Pseudomonadati</taxon>
        <taxon>Bacteroidota</taxon>
        <taxon>Bacteroidia</taxon>
        <taxon>Bacteroidales</taxon>
        <taxon>Bacteroidaceae</taxon>
        <taxon>Phocaeicola</taxon>
    </lineage>
</organism>
<dbReference type="AlphaFoldDB" id="A0A948TNM9"/>
<comment type="caution">
    <text evidence="3">The sequence shown here is derived from an EMBL/GenBank/DDBJ whole genome shotgun (WGS) entry which is preliminary data.</text>
</comment>
<feature type="chain" id="PRO_5036889192" description="Lipoprotein" evidence="2">
    <location>
        <begin position="24"/>
        <end position="124"/>
    </location>
</feature>
<protein>
    <recommendedName>
        <fullName evidence="5">Lipoprotein</fullName>
    </recommendedName>
</protein>
<feature type="signal peptide" evidence="2">
    <location>
        <begin position="1"/>
        <end position="23"/>
    </location>
</feature>
<evidence type="ECO:0000256" key="2">
    <source>
        <dbReference type="SAM" id="SignalP"/>
    </source>
</evidence>
<feature type="region of interest" description="Disordered" evidence="1">
    <location>
        <begin position="24"/>
        <end position="44"/>
    </location>
</feature>
<gene>
    <name evidence="3" type="ORF">H9928_07545</name>
</gene>
<evidence type="ECO:0000256" key="1">
    <source>
        <dbReference type="SAM" id="MobiDB-lite"/>
    </source>
</evidence>
<reference evidence="3" key="2">
    <citation type="submission" date="2021-04" db="EMBL/GenBank/DDBJ databases">
        <authorList>
            <person name="Gilroy R."/>
        </authorList>
    </citation>
    <scope>NUCLEOTIDE SEQUENCE</scope>
    <source>
        <strain evidence="3">8470</strain>
    </source>
</reference>
<proteinExistence type="predicted"/>
<feature type="compositionally biased region" description="Polar residues" evidence="1">
    <location>
        <begin position="31"/>
        <end position="40"/>
    </location>
</feature>
<sequence>MKTSSLWKAVALSACIVLGTACASNDKKAESSGTPETAESVSPAENGILEEVLELIENGISEVKKDANPQKAMMVMKETSESIDKVCEKHGTTLSEWKKTLSESDLQKYEKTTADFLNECKKIK</sequence>
<reference evidence="3" key="1">
    <citation type="journal article" date="2021" name="PeerJ">
        <title>Extensive microbial diversity within the chicken gut microbiome revealed by metagenomics and culture.</title>
        <authorList>
            <person name="Gilroy R."/>
            <person name="Ravi A."/>
            <person name="Getino M."/>
            <person name="Pursley I."/>
            <person name="Horton D.L."/>
            <person name="Alikhan N.F."/>
            <person name="Baker D."/>
            <person name="Gharbi K."/>
            <person name="Hall N."/>
            <person name="Watson M."/>
            <person name="Adriaenssens E.M."/>
            <person name="Foster-Nyarko E."/>
            <person name="Jarju S."/>
            <person name="Secka A."/>
            <person name="Antonio M."/>
            <person name="Oren A."/>
            <person name="Chaudhuri R.R."/>
            <person name="La Ragione R."/>
            <person name="Hildebrand F."/>
            <person name="Pallen M.J."/>
        </authorList>
    </citation>
    <scope>NUCLEOTIDE SEQUENCE</scope>
    <source>
        <strain evidence="3">8470</strain>
    </source>
</reference>
<accession>A0A948TNM9</accession>
<dbReference type="Proteomes" id="UP000784286">
    <property type="component" value="Unassembled WGS sequence"/>
</dbReference>
<dbReference type="EMBL" id="JAHLFJ010000071">
    <property type="protein sequence ID" value="MBU3856390.1"/>
    <property type="molecule type" value="Genomic_DNA"/>
</dbReference>
<evidence type="ECO:0008006" key="5">
    <source>
        <dbReference type="Google" id="ProtNLM"/>
    </source>
</evidence>
<evidence type="ECO:0000313" key="4">
    <source>
        <dbReference type="Proteomes" id="UP000784286"/>
    </source>
</evidence>
<dbReference type="PROSITE" id="PS51257">
    <property type="entry name" value="PROKAR_LIPOPROTEIN"/>
    <property type="match status" value="1"/>
</dbReference>
<evidence type="ECO:0000313" key="3">
    <source>
        <dbReference type="EMBL" id="MBU3856390.1"/>
    </source>
</evidence>
<name>A0A948TNM9_9BACT</name>